<proteinExistence type="predicted"/>
<dbReference type="AlphaFoldDB" id="A0A6N7INA0"/>
<name>A0A6N7INA0_9FIRM</name>
<dbReference type="EMBL" id="WHYR01000007">
    <property type="protein sequence ID" value="MQL51466.1"/>
    <property type="molecule type" value="Genomic_DNA"/>
</dbReference>
<reference evidence="1 2" key="1">
    <citation type="submission" date="2019-10" db="EMBL/GenBank/DDBJ databases">
        <title>Comparative genomics of sulfur disproportionating microorganisms.</title>
        <authorList>
            <person name="Ward L.M."/>
            <person name="Bertran E."/>
            <person name="Johnston D."/>
        </authorList>
    </citation>
    <scope>NUCLEOTIDE SEQUENCE [LARGE SCALE GENOMIC DNA]</scope>
    <source>
        <strain evidence="1 2">DSM 14055</strain>
    </source>
</reference>
<dbReference type="Gene3D" id="3.30.160.170">
    <property type="entry name" value="FlaG-like"/>
    <property type="match status" value="1"/>
</dbReference>
<organism evidence="1 2">
    <name type="scientific">Desulfofundulus thermobenzoicus</name>
    <dbReference type="NCBI Taxonomy" id="29376"/>
    <lineage>
        <taxon>Bacteria</taxon>
        <taxon>Bacillati</taxon>
        <taxon>Bacillota</taxon>
        <taxon>Clostridia</taxon>
        <taxon>Eubacteriales</taxon>
        <taxon>Peptococcaceae</taxon>
        <taxon>Desulfofundulus</taxon>
    </lineage>
</organism>
<evidence type="ECO:0008006" key="3">
    <source>
        <dbReference type="Google" id="ProtNLM"/>
    </source>
</evidence>
<protein>
    <recommendedName>
        <fullName evidence="3">Flagellar protein FlaG</fullName>
    </recommendedName>
</protein>
<dbReference type="SUPFAM" id="SSF160214">
    <property type="entry name" value="FlaG-like"/>
    <property type="match status" value="1"/>
</dbReference>
<dbReference type="InterPro" id="IPR035924">
    <property type="entry name" value="FlaG-like_sf"/>
</dbReference>
<evidence type="ECO:0000313" key="1">
    <source>
        <dbReference type="EMBL" id="MQL51466.1"/>
    </source>
</evidence>
<evidence type="ECO:0000313" key="2">
    <source>
        <dbReference type="Proteomes" id="UP000441717"/>
    </source>
</evidence>
<dbReference type="InterPro" id="IPR005186">
    <property type="entry name" value="FlaG"/>
</dbReference>
<sequence>MKVGAGGLQSMAAQEVVPVRRIEPPAAVKRDDVFPQGAPPPEEGGIGREEVLAAVGRLNQAAEAQNQPLEFLVRDEGERLKVEVADRQSGEVKGEIPLADVLAAARKPYKTIGLLLDRYL</sequence>
<accession>A0A6N7INA0</accession>
<keyword evidence="2" id="KW-1185">Reference proteome</keyword>
<dbReference type="Proteomes" id="UP000441717">
    <property type="component" value="Unassembled WGS sequence"/>
</dbReference>
<dbReference type="OrthoDB" id="1806891at2"/>
<gene>
    <name evidence="1" type="ORF">GFC01_04145</name>
</gene>
<dbReference type="RefSeq" id="WP_152945393.1">
    <property type="nucleotide sequence ID" value="NZ_WHYR01000007.1"/>
</dbReference>
<comment type="caution">
    <text evidence="1">The sequence shown here is derived from an EMBL/GenBank/DDBJ whole genome shotgun (WGS) entry which is preliminary data.</text>
</comment>
<dbReference type="Pfam" id="PF03646">
    <property type="entry name" value="FlaG"/>
    <property type="match status" value="1"/>
</dbReference>